<protein>
    <submittedName>
        <fullName evidence="1">Uncharacterized protein</fullName>
    </submittedName>
</protein>
<name>A0A101QMH4_STRCK</name>
<evidence type="ECO:0000313" key="2">
    <source>
        <dbReference type="Proteomes" id="UP000053398"/>
    </source>
</evidence>
<organism evidence="1 2">
    <name type="scientific">Streptomyces corchorusii</name>
    <name type="common">Streptomyces chibaensis</name>
    <dbReference type="NCBI Taxonomy" id="1903"/>
    <lineage>
        <taxon>Bacteria</taxon>
        <taxon>Bacillati</taxon>
        <taxon>Actinomycetota</taxon>
        <taxon>Actinomycetes</taxon>
        <taxon>Kitasatosporales</taxon>
        <taxon>Streptomycetaceae</taxon>
        <taxon>Streptomyces</taxon>
    </lineage>
</organism>
<dbReference type="RefSeq" id="WP_059261762.1">
    <property type="nucleotide sequence ID" value="NZ_KQ948351.1"/>
</dbReference>
<comment type="caution">
    <text evidence="1">The sequence shown here is derived from an EMBL/GenBank/DDBJ whole genome shotgun (WGS) entry which is preliminary data.</text>
</comment>
<gene>
    <name evidence="1" type="ORF">AQJ11_03225</name>
</gene>
<evidence type="ECO:0000313" key="1">
    <source>
        <dbReference type="EMBL" id="KUN32552.1"/>
    </source>
</evidence>
<proteinExistence type="predicted"/>
<keyword evidence="2" id="KW-1185">Reference proteome</keyword>
<dbReference type="Proteomes" id="UP000053398">
    <property type="component" value="Unassembled WGS sequence"/>
</dbReference>
<dbReference type="EMBL" id="LMWP01000002">
    <property type="protein sequence ID" value="KUN32552.1"/>
    <property type="molecule type" value="Genomic_DNA"/>
</dbReference>
<accession>A0A101QMH4</accession>
<sequence length="197" mass="20697">MALSPLAIDELAETVLACVCAALDEVATEVEGHPGCPDCRRCVVPGLPAWDGCEDPCTGSTGGQLSVNVTRVFPSTMQSFPSQDQTVRDARNCQPPPVTAVELVITVLRCAPVPNEEGCPPSCEELREAARILHVDALAVYNALLCCLPHTAPQGRRGRRFVLGQQRTVGPQGGCVGIEQTVTVALPPCSPCAEGPV</sequence>
<reference evidence="1 2" key="1">
    <citation type="submission" date="2015-10" db="EMBL/GenBank/DDBJ databases">
        <title>Draft genome sequence of Streptomyces corchorusii DSM 40340, type strain for the species Streptomyces corchorusii.</title>
        <authorList>
            <person name="Ruckert C."/>
            <person name="Winkler A."/>
            <person name="Kalinowski J."/>
            <person name="Kampfer P."/>
            <person name="Glaeser S."/>
        </authorList>
    </citation>
    <scope>NUCLEOTIDE SEQUENCE [LARGE SCALE GENOMIC DNA]</scope>
    <source>
        <strain evidence="1 2">DSM 40340</strain>
    </source>
</reference>
<dbReference type="AlphaFoldDB" id="A0A101QMH4"/>